<evidence type="ECO:0000256" key="10">
    <source>
        <dbReference type="ARBA" id="ARBA00023242"/>
    </source>
</evidence>
<dbReference type="InterPro" id="IPR035500">
    <property type="entry name" value="NHR-like_dom_sf"/>
</dbReference>
<protein>
    <submittedName>
        <fullName evidence="14">Uncharacterized protein</fullName>
    </submittedName>
</protein>
<evidence type="ECO:0000256" key="6">
    <source>
        <dbReference type="ARBA" id="ARBA00023015"/>
    </source>
</evidence>
<dbReference type="PRINTS" id="PR00398">
    <property type="entry name" value="STRDHORMONER"/>
</dbReference>
<dbReference type="PROSITE" id="PS51030">
    <property type="entry name" value="NUCLEAR_REC_DBD_2"/>
    <property type="match status" value="1"/>
</dbReference>
<dbReference type="Pfam" id="PF00104">
    <property type="entry name" value="Hormone_recep"/>
    <property type="match status" value="1"/>
</dbReference>
<feature type="compositionally biased region" description="Polar residues" evidence="11">
    <location>
        <begin position="440"/>
        <end position="454"/>
    </location>
</feature>
<keyword evidence="5" id="KW-0862">Zinc</keyword>
<feature type="compositionally biased region" description="Polar residues" evidence="11">
    <location>
        <begin position="461"/>
        <end position="486"/>
    </location>
</feature>
<evidence type="ECO:0000256" key="9">
    <source>
        <dbReference type="ARBA" id="ARBA00023170"/>
    </source>
</evidence>
<evidence type="ECO:0000256" key="8">
    <source>
        <dbReference type="ARBA" id="ARBA00023163"/>
    </source>
</evidence>
<dbReference type="SMART" id="SM00399">
    <property type="entry name" value="ZnF_C4"/>
    <property type="match status" value="1"/>
</dbReference>
<evidence type="ECO:0000256" key="3">
    <source>
        <dbReference type="ARBA" id="ARBA00022723"/>
    </source>
</evidence>
<dbReference type="InterPro" id="IPR000536">
    <property type="entry name" value="Nucl_hrmn_rcpt_lig-bd"/>
</dbReference>
<dbReference type="CDD" id="cd06931">
    <property type="entry name" value="NR_LBD_HNF4_like"/>
    <property type="match status" value="1"/>
</dbReference>
<comment type="similarity">
    <text evidence="2">Belongs to the nuclear hormone receptor family. NR2 subfamily.</text>
</comment>
<feature type="compositionally biased region" description="Polar residues" evidence="11">
    <location>
        <begin position="391"/>
        <end position="411"/>
    </location>
</feature>
<dbReference type="Proteomes" id="UP000759131">
    <property type="component" value="Unassembled WGS sequence"/>
</dbReference>
<keyword evidence="7" id="KW-0238">DNA-binding</keyword>
<evidence type="ECO:0000256" key="2">
    <source>
        <dbReference type="ARBA" id="ARBA00006421"/>
    </source>
</evidence>
<keyword evidence="8" id="KW-0804">Transcription</keyword>
<dbReference type="PRINTS" id="PR00047">
    <property type="entry name" value="STROIDFINGER"/>
</dbReference>
<comment type="subcellular location">
    <subcellularLocation>
        <location evidence="1">Nucleus</location>
    </subcellularLocation>
</comment>
<accession>A0A7R9Q5A0</accession>
<keyword evidence="4" id="KW-0863">Zinc-finger</keyword>
<reference evidence="14" key="1">
    <citation type="submission" date="2020-11" db="EMBL/GenBank/DDBJ databases">
        <authorList>
            <person name="Tran Van P."/>
        </authorList>
    </citation>
    <scope>NUCLEOTIDE SEQUENCE</scope>
</reference>
<evidence type="ECO:0000313" key="15">
    <source>
        <dbReference type="Proteomes" id="UP000759131"/>
    </source>
</evidence>
<feature type="region of interest" description="Disordered" evidence="11">
    <location>
        <begin position="391"/>
        <end position="486"/>
    </location>
</feature>
<evidence type="ECO:0000256" key="7">
    <source>
        <dbReference type="ARBA" id="ARBA00023125"/>
    </source>
</evidence>
<evidence type="ECO:0000256" key="4">
    <source>
        <dbReference type="ARBA" id="ARBA00022771"/>
    </source>
</evidence>
<feature type="domain" description="NR LBD" evidence="13">
    <location>
        <begin position="136"/>
        <end position="370"/>
    </location>
</feature>
<dbReference type="InterPro" id="IPR001723">
    <property type="entry name" value="Nuclear_hrmn_rcpt"/>
</dbReference>
<dbReference type="AlphaFoldDB" id="A0A7R9Q5A0"/>
<dbReference type="GO" id="GO:0005634">
    <property type="term" value="C:nucleus"/>
    <property type="evidence" value="ECO:0007669"/>
    <property type="project" value="UniProtKB-SubCell"/>
</dbReference>
<evidence type="ECO:0000256" key="1">
    <source>
        <dbReference type="ARBA" id="ARBA00004123"/>
    </source>
</evidence>
<dbReference type="GO" id="GO:0008270">
    <property type="term" value="F:zinc ion binding"/>
    <property type="evidence" value="ECO:0007669"/>
    <property type="project" value="UniProtKB-KW"/>
</dbReference>
<keyword evidence="3" id="KW-0479">Metal-binding</keyword>
<proteinExistence type="inferred from homology"/>
<dbReference type="InterPro" id="IPR001628">
    <property type="entry name" value="Znf_hrmn_rcpt"/>
</dbReference>
<dbReference type="Pfam" id="PF00105">
    <property type="entry name" value="zf-C4"/>
    <property type="match status" value="2"/>
</dbReference>
<keyword evidence="9" id="KW-0675">Receptor</keyword>
<dbReference type="CDD" id="cd06960">
    <property type="entry name" value="NR_DBD_HNF4A"/>
    <property type="match status" value="1"/>
</dbReference>
<evidence type="ECO:0000313" key="14">
    <source>
        <dbReference type="EMBL" id="CAD7633115.1"/>
    </source>
</evidence>
<sequence length="501" mass="55988">MYHPNGDISLSTHLNGGQNSPPSGIQQPCAICADKATGKHYGAFSCDGCKTYSRLTICVAFLIHYIKGFFRRSVRKNHQYSCRFSRNCVIDKDKRNQCRYCRLKKCFRAGMKKEAVQNERDRITCRRPSYDDSANTGGTSIHALLHAEMYSRQIVSQPIETNFQSKKLANINDVCDSMKQQLLILVEWAKCIPAFTELQIDDQVALLRGHAGEHLLLGLCRRSITMNDILLLGNDFIIPRHSPDPEIRGIGNRILDEIVGVMRDVRMDDSEFACLKAIVFFDPFLFLIQNAAKGLQDPNKVKTLRRQVQTCLEDYINDRQYDSRGRFGEILLLLPPLQSITWQLIEQIQFAKLLGTAKIDSLIQEMLLGGNVNATPNGPIQWSRNHQLWQGSYPRQTFPDNSSANASTNVMSGSGSSSSHQSNGSQPPMTVHTIGGAVNGVTTNITNNSHNSLANGHHSDIISNGHSSDTSIPSPNEDSYKIQSNPLSFKRENIESDVNSF</sequence>
<keyword evidence="15" id="KW-1185">Reference proteome</keyword>
<dbReference type="InterPro" id="IPR013088">
    <property type="entry name" value="Znf_NHR/GATA"/>
</dbReference>
<dbReference type="GO" id="GO:0000978">
    <property type="term" value="F:RNA polymerase II cis-regulatory region sequence-specific DNA binding"/>
    <property type="evidence" value="ECO:0007669"/>
    <property type="project" value="InterPro"/>
</dbReference>
<dbReference type="InterPro" id="IPR049635">
    <property type="entry name" value="HNF4_LBD"/>
</dbReference>
<dbReference type="EMBL" id="OC866731">
    <property type="protein sequence ID" value="CAD7633115.1"/>
    <property type="molecule type" value="Genomic_DNA"/>
</dbReference>
<gene>
    <name evidence="14" type="ORF">OSB1V03_LOCUS13514</name>
</gene>
<dbReference type="InterPro" id="IPR049636">
    <property type="entry name" value="HNF4-like_DBD"/>
</dbReference>
<dbReference type="SUPFAM" id="SSF57716">
    <property type="entry name" value="Glucocorticoid receptor-like (DNA-binding domain)"/>
    <property type="match status" value="1"/>
</dbReference>
<organism evidence="14">
    <name type="scientific">Medioppia subpectinata</name>
    <dbReference type="NCBI Taxonomy" id="1979941"/>
    <lineage>
        <taxon>Eukaryota</taxon>
        <taxon>Metazoa</taxon>
        <taxon>Ecdysozoa</taxon>
        <taxon>Arthropoda</taxon>
        <taxon>Chelicerata</taxon>
        <taxon>Arachnida</taxon>
        <taxon>Acari</taxon>
        <taxon>Acariformes</taxon>
        <taxon>Sarcoptiformes</taxon>
        <taxon>Oribatida</taxon>
        <taxon>Brachypylina</taxon>
        <taxon>Oppioidea</taxon>
        <taxon>Oppiidae</taxon>
        <taxon>Medioppia</taxon>
    </lineage>
</organism>
<dbReference type="EMBL" id="CAJPIZ010012156">
    <property type="protein sequence ID" value="CAG2113545.1"/>
    <property type="molecule type" value="Genomic_DNA"/>
</dbReference>
<dbReference type="SUPFAM" id="SSF48508">
    <property type="entry name" value="Nuclear receptor ligand-binding domain"/>
    <property type="match status" value="1"/>
</dbReference>
<dbReference type="PANTHER" id="PTHR24083">
    <property type="entry name" value="NUCLEAR HORMONE RECEPTOR"/>
    <property type="match status" value="1"/>
</dbReference>
<dbReference type="GO" id="GO:0003700">
    <property type="term" value="F:DNA-binding transcription factor activity"/>
    <property type="evidence" value="ECO:0007669"/>
    <property type="project" value="InterPro"/>
</dbReference>
<dbReference type="InterPro" id="IPR050274">
    <property type="entry name" value="Nuclear_hormone_rcpt_NR2"/>
</dbReference>
<dbReference type="Gene3D" id="1.10.565.10">
    <property type="entry name" value="Retinoid X Receptor"/>
    <property type="match status" value="1"/>
</dbReference>
<evidence type="ECO:0000256" key="11">
    <source>
        <dbReference type="SAM" id="MobiDB-lite"/>
    </source>
</evidence>
<dbReference type="SMART" id="SM00430">
    <property type="entry name" value="HOLI"/>
    <property type="match status" value="1"/>
</dbReference>
<dbReference type="PROSITE" id="PS51843">
    <property type="entry name" value="NR_LBD"/>
    <property type="match status" value="1"/>
</dbReference>
<keyword evidence="10" id="KW-0539">Nucleus</keyword>
<feature type="compositionally biased region" description="Low complexity" evidence="11">
    <location>
        <begin position="412"/>
        <end position="425"/>
    </location>
</feature>
<dbReference type="OrthoDB" id="8183030at2759"/>
<feature type="domain" description="Nuclear receptor" evidence="12">
    <location>
        <begin position="26"/>
        <end position="118"/>
    </location>
</feature>
<dbReference type="Gene3D" id="3.30.50.10">
    <property type="entry name" value="Erythroid Transcription Factor GATA-1, subunit A"/>
    <property type="match status" value="1"/>
</dbReference>
<evidence type="ECO:0000259" key="13">
    <source>
        <dbReference type="PROSITE" id="PS51843"/>
    </source>
</evidence>
<dbReference type="FunFam" id="1.10.565.10:FF:000026">
    <property type="entry name" value="Hepatocyte nuclear factor 4"/>
    <property type="match status" value="1"/>
</dbReference>
<keyword evidence="6" id="KW-0805">Transcription regulation</keyword>
<name>A0A7R9Q5A0_9ACAR</name>
<evidence type="ECO:0000256" key="5">
    <source>
        <dbReference type="ARBA" id="ARBA00022833"/>
    </source>
</evidence>
<evidence type="ECO:0000259" key="12">
    <source>
        <dbReference type="PROSITE" id="PS51030"/>
    </source>
</evidence>